<evidence type="ECO:0000259" key="3">
    <source>
        <dbReference type="Pfam" id="PF13439"/>
    </source>
</evidence>
<dbReference type="Proteomes" id="UP000229056">
    <property type="component" value="Unassembled WGS sequence"/>
</dbReference>
<keyword evidence="1" id="KW-0808">Transferase</keyword>
<reference evidence="5" key="1">
    <citation type="submission" date="2017-09" db="EMBL/GenBank/DDBJ databases">
        <title>Depth-based differentiation of microbial function through sediment-hosted aquifers and enrichment of novel symbionts in the deep terrestrial subsurface.</title>
        <authorList>
            <person name="Probst A.J."/>
            <person name="Ladd B."/>
            <person name="Jarett J.K."/>
            <person name="Geller-Mcgrath D.E."/>
            <person name="Sieber C.M.K."/>
            <person name="Emerson J.B."/>
            <person name="Anantharaman K."/>
            <person name="Thomas B.C."/>
            <person name="Malmstrom R."/>
            <person name="Stieglmeier M."/>
            <person name="Klingl A."/>
            <person name="Woyke T."/>
            <person name="Ryan C.M."/>
            <person name="Banfield J.F."/>
        </authorList>
    </citation>
    <scope>NUCLEOTIDE SEQUENCE [LARGE SCALE GENOMIC DNA]</scope>
</reference>
<accession>A0A2H0W3Z7</accession>
<name>A0A2H0W3Z7_9BACT</name>
<evidence type="ECO:0000256" key="1">
    <source>
        <dbReference type="ARBA" id="ARBA00022679"/>
    </source>
</evidence>
<evidence type="ECO:0000313" key="4">
    <source>
        <dbReference type="EMBL" id="PIS06024.1"/>
    </source>
</evidence>
<sequence>MKIGIDARLYGSKHGGIGRYIENLIKQLEIIDSSNQYYVFLQKSNFDSYKPNSKHFVKVLADFQVYGFSEQFIFPFLLKKYQLDLVHFTHFNAPILYRSQFIVTIHDLIISHYPNSRATTKNIVIYKIKLFFYKLIINIIANKAQKIITVSEYSKKDIVQLLKIKESKVIVTYEGVDLPSLGQIKCDQIKKDLGINRDFLLYVGSAYPHKNLEKLIEAFGQVLLVNNTLQLVLVGSKNYFYSQLANEVKKADLDESVILTDYLSDSDLACLYREARLYIFPSLIEGFGLPPLEAQSYGLPVLSSFNSCLPEILGDSVLYFNPNNASELARLIIEVLGNQQTMDDLRNRGYNNLKQYSWHQCALKTIEQYQM</sequence>
<dbReference type="AlphaFoldDB" id="A0A2H0W3Z7"/>
<proteinExistence type="predicted"/>
<dbReference type="Pfam" id="PF00534">
    <property type="entry name" value="Glycos_transf_1"/>
    <property type="match status" value="1"/>
</dbReference>
<dbReference type="PANTHER" id="PTHR46401:SF2">
    <property type="entry name" value="GLYCOSYLTRANSFERASE WBBK-RELATED"/>
    <property type="match status" value="1"/>
</dbReference>
<dbReference type="InterPro" id="IPR028098">
    <property type="entry name" value="Glyco_trans_4-like_N"/>
</dbReference>
<comment type="caution">
    <text evidence="4">The sequence shown here is derived from an EMBL/GenBank/DDBJ whole genome shotgun (WGS) entry which is preliminary data.</text>
</comment>
<feature type="domain" description="Glycosyl transferase family 1" evidence="2">
    <location>
        <begin position="189"/>
        <end position="351"/>
    </location>
</feature>
<dbReference type="SUPFAM" id="SSF53756">
    <property type="entry name" value="UDP-Glycosyltransferase/glycogen phosphorylase"/>
    <property type="match status" value="1"/>
</dbReference>
<dbReference type="GO" id="GO:0016757">
    <property type="term" value="F:glycosyltransferase activity"/>
    <property type="evidence" value="ECO:0007669"/>
    <property type="project" value="InterPro"/>
</dbReference>
<evidence type="ECO:0000259" key="2">
    <source>
        <dbReference type="Pfam" id="PF00534"/>
    </source>
</evidence>
<gene>
    <name evidence="4" type="ORF">COT80_04640</name>
</gene>
<dbReference type="PANTHER" id="PTHR46401">
    <property type="entry name" value="GLYCOSYLTRANSFERASE WBBK-RELATED"/>
    <property type="match status" value="1"/>
</dbReference>
<evidence type="ECO:0008006" key="6">
    <source>
        <dbReference type="Google" id="ProtNLM"/>
    </source>
</evidence>
<organism evidence="4 5">
    <name type="scientific">Candidatus Buchananbacteria bacterium CG10_big_fil_rev_8_21_14_0_10_33_19</name>
    <dbReference type="NCBI Taxonomy" id="1974525"/>
    <lineage>
        <taxon>Bacteria</taxon>
        <taxon>Candidatus Buchananiibacteriota</taxon>
    </lineage>
</organism>
<dbReference type="CDD" id="cd03809">
    <property type="entry name" value="GT4_MtfB-like"/>
    <property type="match status" value="1"/>
</dbReference>
<dbReference type="Gene3D" id="3.40.50.2000">
    <property type="entry name" value="Glycogen Phosphorylase B"/>
    <property type="match status" value="2"/>
</dbReference>
<feature type="domain" description="Glycosyltransferase subfamily 4-like N-terminal" evidence="3">
    <location>
        <begin position="15"/>
        <end position="178"/>
    </location>
</feature>
<dbReference type="GO" id="GO:0009103">
    <property type="term" value="P:lipopolysaccharide biosynthetic process"/>
    <property type="evidence" value="ECO:0007669"/>
    <property type="project" value="TreeGrafter"/>
</dbReference>
<dbReference type="Pfam" id="PF13439">
    <property type="entry name" value="Glyco_transf_4"/>
    <property type="match status" value="1"/>
</dbReference>
<dbReference type="InterPro" id="IPR001296">
    <property type="entry name" value="Glyco_trans_1"/>
</dbReference>
<evidence type="ECO:0000313" key="5">
    <source>
        <dbReference type="Proteomes" id="UP000229056"/>
    </source>
</evidence>
<protein>
    <recommendedName>
        <fullName evidence="6">Glycosyltransferase family 1 protein</fullName>
    </recommendedName>
</protein>
<dbReference type="EMBL" id="PEZY01000012">
    <property type="protein sequence ID" value="PIS06024.1"/>
    <property type="molecule type" value="Genomic_DNA"/>
</dbReference>